<organism evidence="2 3">
    <name type="scientific">Daldinia eschscholtzii</name>
    <dbReference type="NCBI Taxonomy" id="292717"/>
    <lineage>
        <taxon>Eukaryota</taxon>
        <taxon>Fungi</taxon>
        <taxon>Dikarya</taxon>
        <taxon>Ascomycota</taxon>
        <taxon>Pezizomycotina</taxon>
        <taxon>Sordariomycetes</taxon>
        <taxon>Xylariomycetidae</taxon>
        <taxon>Xylariales</taxon>
        <taxon>Hypoxylaceae</taxon>
        <taxon>Daldinia</taxon>
    </lineage>
</organism>
<evidence type="ECO:0000256" key="1">
    <source>
        <dbReference type="SAM" id="MobiDB-lite"/>
    </source>
</evidence>
<reference evidence="2 3" key="1">
    <citation type="journal article" date="2024" name="Front Chem Biol">
        <title>Unveiling the potential of Daldinia eschscholtzii MFLUCC 19-0629 through bioactivity and bioinformatics studies for enhanced sustainable agriculture production.</title>
        <authorList>
            <person name="Brooks S."/>
            <person name="Weaver J.A."/>
            <person name="Klomchit A."/>
            <person name="Alharthi S.A."/>
            <person name="Onlamun T."/>
            <person name="Nurani R."/>
            <person name="Vong T.K."/>
            <person name="Alberti F."/>
            <person name="Greco C."/>
        </authorList>
    </citation>
    <scope>NUCLEOTIDE SEQUENCE [LARGE SCALE GENOMIC DNA]</scope>
    <source>
        <strain evidence="2">MFLUCC 19-0629</strain>
    </source>
</reference>
<sequence>MGKPPRERLQIPAVLGTPRTSGEHHRNSKESGVDDGNYNRRAGSSISDTILPRTGSSSSINDMHSTWGAVEEYSNNAITSVNMMDEFHRDQLGQTLKDFSPWDTNEWVFTNIIGDDLSSTNLENEPFPALGWPEFESPPASTGQTTGAHTPADDRMYLDSPYMQHDDTKHHDCSREAHEILNSLSSLNVNQYHTKTTTPPSTTSLTELSLRQLPSSRISICLDYRTDSAMVLPRVRMFRNTFTGSYAKYDYTPRHVAVLLLVRIDVQVTILLAKHRSEHCEYKC</sequence>
<comment type="caution">
    <text evidence="2">The sequence shown here is derived from an EMBL/GenBank/DDBJ whole genome shotgun (WGS) entry which is preliminary data.</text>
</comment>
<accession>A0AAX6N0I7</accession>
<gene>
    <name evidence="2" type="ORF">Daesc_001230</name>
</gene>
<keyword evidence="3" id="KW-1185">Reference proteome</keyword>
<evidence type="ECO:0000313" key="3">
    <source>
        <dbReference type="Proteomes" id="UP001369815"/>
    </source>
</evidence>
<protein>
    <submittedName>
        <fullName evidence="2">Uncharacterized protein</fullName>
    </submittedName>
</protein>
<dbReference type="EMBL" id="JBANMG010000001">
    <property type="protein sequence ID" value="KAK6958430.1"/>
    <property type="molecule type" value="Genomic_DNA"/>
</dbReference>
<feature type="compositionally biased region" description="Basic and acidic residues" evidence="1">
    <location>
        <begin position="21"/>
        <end position="32"/>
    </location>
</feature>
<feature type="compositionally biased region" description="Polar residues" evidence="1">
    <location>
        <begin position="42"/>
        <end position="59"/>
    </location>
</feature>
<dbReference type="AlphaFoldDB" id="A0AAX6N0I7"/>
<name>A0AAX6N0I7_9PEZI</name>
<proteinExistence type="predicted"/>
<dbReference type="Proteomes" id="UP001369815">
    <property type="component" value="Unassembled WGS sequence"/>
</dbReference>
<evidence type="ECO:0000313" key="2">
    <source>
        <dbReference type="EMBL" id="KAK6958430.1"/>
    </source>
</evidence>
<feature type="region of interest" description="Disordered" evidence="1">
    <location>
        <begin position="1"/>
        <end position="59"/>
    </location>
</feature>